<feature type="transmembrane region" description="Helical" evidence="6">
    <location>
        <begin position="723"/>
        <end position="743"/>
    </location>
</feature>
<feature type="transmembrane region" description="Helical" evidence="6">
    <location>
        <begin position="446"/>
        <end position="466"/>
    </location>
</feature>
<feature type="transmembrane region" description="Helical" evidence="6">
    <location>
        <begin position="85"/>
        <end position="107"/>
    </location>
</feature>
<comment type="subcellular location">
    <subcellularLocation>
        <location evidence="1">Membrane</location>
        <topology evidence="1">Multi-pass membrane protein</topology>
    </subcellularLocation>
</comment>
<dbReference type="AlphaFoldDB" id="A0A8H4QY73"/>
<evidence type="ECO:0000256" key="2">
    <source>
        <dbReference type="ARBA" id="ARBA00022692"/>
    </source>
</evidence>
<keyword evidence="2 6" id="KW-0812">Transmembrane</keyword>
<feature type="transmembrane region" description="Helical" evidence="6">
    <location>
        <begin position="53"/>
        <end position="73"/>
    </location>
</feature>
<keyword evidence="4 6" id="KW-0472">Membrane</keyword>
<evidence type="ECO:0000313" key="7">
    <source>
        <dbReference type="EMBL" id="KAF4618861.1"/>
    </source>
</evidence>
<feature type="compositionally biased region" description="Basic and acidic residues" evidence="5">
    <location>
        <begin position="494"/>
        <end position="504"/>
    </location>
</feature>
<dbReference type="PANTHER" id="PTHR11785:SF382">
    <property type="entry name" value="LOW-AFFINITY METHIONINE PERMEASE"/>
    <property type="match status" value="1"/>
</dbReference>
<accession>A0A8H4QY73</accession>
<feature type="region of interest" description="Disordered" evidence="5">
    <location>
        <begin position="489"/>
        <end position="527"/>
    </location>
</feature>
<proteinExistence type="predicted"/>
<dbReference type="InterPro" id="IPR002293">
    <property type="entry name" value="AA/rel_permease1"/>
</dbReference>
<feature type="transmembrane region" description="Helical" evidence="6">
    <location>
        <begin position="387"/>
        <end position="410"/>
    </location>
</feature>
<feature type="compositionally biased region" description="Basic and acidic residues" evidence="5">
    <location>
        <begin position="1"/>
        <end position="17"/>
    </location>
</feature>
<feature type="transmembrane region" description="Helical" evidence="6">
    <location>
        <begin position="416"/>
        <end position="434"/>
    </location>
</feature>
<sequence length="1087" mass="117275">MAETEEKSAQKAFEGEGRAGSVTSVSGDSVAEGEKTGELTLEEDAAGGMGRHLGVFSCTMLIVGRIIGTGIFSTPSSILSSVGSVGASLMLWVLGFVLSFCGLFVWLEYGTMFPRSGGEKVYLEAVYKKPKFLATVIFAMNAILLGFTASGCIVFANNILISAGHAADRWVVRGIALGVIFFVTILHGLTPRLGVALMNALSFFKIVILVFIVITGWVVLSGKTRIQDPHVNFRNAFAGSSHSSNDYATATFKVLNAYAGWSNVNYVMNEVKNPVRTLKIAGPLGLGICAALYLLANVSYFAAASKEEIRKSGVTVASLFFGKVFGTKAQKALSAIVALSALGNVITITYAASRVNQELAKEGVPLPFGNRFWASNWPTGKSPLPGLIVHLIPSIIVIIAPPPSVAYPFILDVEGYPQQIINLFIVLGLFWLRWKKPHVHRPFKVWLPFAIFFLAAAVFLLVAPFLRPANKVGDTPPLPYYFKPHGPRTMTAKQRSENSNHDQEDAGTITINIPPVDESRGPGHHGSASQLTVYEELELAPLGEKSLLSPSPSTPTPLLEDQQKLIEKDASPVEVSRSSSGLRSYGWKPVTRMLLRRTAPYVLSGAVFMIFGIGLVQVTLLPHIHSCPANSTCSARFDPNRSNIFNTLQTIMTYWLKIGTMISAYGLTKLSAYQVWILFSQPKSRYTRIDPNRKTIGLLDLHVGAIKGGLLDAVRLLRRRKSFMTIFLILGMFGIDTGSNFIIGQSIIRSPGTRELVFEYPDVARLPASNIASLNSDQQLAAISKVQGWALANDTTHGGALHGSLVVPDGRTNSSVNPVPGGAVMNGTFTCTGVKAASITTSGDPIHDISITVSGRKYIATKDMRLAVSETESNGIATNRYLWFSNAAGILPNATKINSGDNSTYYYTTLCQHKLGMTSTEPASSTKTGTQIIMPAVANVDGCDSMNMDDCVADSVSKTILSWWGGKGQSFWGLSCRGGVLGPLRSINEDGTINQPCKLTTDLWRETAASVLDGIMQTAATGSIADQKLVAKVESVDLGRWWLQALIPALTVLLYAMSVIYTCFLSRGDVAKLKEINLVQIMDAAAR</sequence>
<evidence type="ECO:0000313" key="8">
    <source>
        <dbReference type="Proteomes" id="UP000521872"/>
    </source>
</evidence>
<feature type="transmembrane region" description="Helical" evidence="6">
    <location>
        <begin position="170"/>
        <end position="190"/>
    </location>
</feature>
<feature type="transmembrane region" description="Helical" evidence="6">
    <location>
        <begin position="601"/>
        <end position="621"/>
    </location>
</feature>
<dbReference type="EMBL" id="JAACJL010000017">
    <property type="protein sequence ID" value="KAF4618861.1"/>
    <property type="molecule type" value="Genomic_DNA"/>
</dbReference>
<evidence type="ECO:0008006" key="9">
    <source>
        <dbReference type="Google" id="ProtNLM"/>
    </source>
</evidence>
<gene>
    <name evidence="7" type="ORF">D9613_009679</name>
</gene>
<name>A0A8H4QY73_9AGAR</name>
<dbReference type="Pfam" id="PF13520">
    <property type="entry name" value="AA_permease_2"/>
    <property type="match status" value="1"/>
</dbReference>
<dbReference type="Gene3D" id="1.20.1740.10">
    <property type="entry name" value="Amino acid/polyamine transporter I"/>
    <property type="match status" value="1"/>
</dbReference>
<feature type="transmembrane region" description="Helical" evidence="6">
    <location>
        <begin position="332"/>
        <end position="352"/>
    </location>
</feature>
<protein>
    <recommendedName>
        <fullName evidence="9">High affinity methionine permease</fullName>
    </recommendedName>
</protein>
<reference evidence="7 8" key="1">
    <citation type="submission" date="2019-12" db="EMBL/GenBank/DDBJ databases">
        <authorList>
            <person name="Floudas D."/>
            <person name="Bentzer J."/>
            <person name="Ahren D."/>
            <person name="Johansson T."/>
            <person name="Persson P."/>
            <person name="Tunlid A."/>
        </authorList>
    </citation>
    <scope>NUCLEOTIDE SEQUENCE [LARGE SCALE GENOMIC DNA]</scope>
    <source>
        <strain evidence="7 8">CBS 102.39</strain>
    </source>
</reference>
<evidence type="ECO:0000256" key="3">
    <source>
        <dbReference type="ARBA" id="ARBA00022989"/>
    </source>
</evidence>
<dbReference type="PANTHER" id="PTHR11785">
    <property type="entry name" value="AMINO ACID TRANSPORTER"/>
    <property type="match status" value="1"/>
</dbReference>
<dbReference type="GO" id="GO:0015179">
    <property type="term" value="F:L-amino acid transmembrane transporter activity"/>
    <property type="evidence" value="ECO:0007669"/>
    <property type="project" value="TreeGrafter"/>
</dbReference>
<keyword evidence="3 6" id="KW-1133">Transmembrane helix</keyword>
<keyword evidence="8" id="KW-1185">Reference proteome</keyword>
<evidence type="ECO:0000256" key="4">
    <source>
        <dbReference type="ARBA" id="ARBA00023136"/>
    </source>
</evidence>
<evidence type="ECO:0000256" key="1">
    <source>
        <dbReference type="ARBA" id="ARBA00004141"/>
    </source>
</evidence>
<dbReference type="Proteomes" id="UP000521872">
    <property type="component" value="Unassembled WGS sequence"/>
</dbReference>
<dbReference type="GO" id="GO:0016020">
    <property type="term" value="C:membrane"/>
    <property type="evidence" value="ECO:0007669"/>
    <property type="project" value="UniProtKB-SubCell"/>
</dbReference>
<feature type="transmembrane region" description="Helical" evidence="6">
    <location>
        <begin position="1041"/>
        <end position="1064"/>
    </location>
</feature>
<organism evidence="7 8">
    <name type="scientific">Agrocybe pediades</name>
    <dbReference type="NCBI Taxonomy" id="84607"/>
    <lineage>
        <taxon>Eukaryota</taxon>
        <taxon>Fungi</taxon>
        <taxon>Dikarya</taxon>
        <taxon>Basidiomycota</taxon>
        <taxon>Agaricomycotina</taxon>
        <taxon>Agaricomycetes</taxon>
        <taxon>Agaricomycetidae</taxon>
        <taxon>Agaricales</taxon>
        <taxon>Agaricineae</taxon>
        <taxon>Strophariaceae</taxon>
        <taxon>Agrocybe</taxon>
    </lineage>
</organism>
<feature type="region of interest" description="Disordered" evidence="5">
    <location>
        <begin position="1"/>
        <end position="35"/>
    </location>
</feature>
<feature type="transmembrane region" description="Helical" evidence="6">
    <location>
        <begin position="280"/>
        <end position="303"/>
    </location>
</feature>
<feature type="transmembrane region" description="Helical" evidence="6">
    <location>
        <begin position="196"/>
        <end position="220"/>
    </location>
</feature>
<evidence type="ECO:0000256" key="5">
    <source>
        <dbReference type="SAM" id="MobiDB-lite"/>
    </source>
</evidence>
<feature type="transmembrane region" description="Helical" evidence="6">
    <location>
        <begin position="132"/>
        <end position="158"/>
    </location>
</feature>
<evidence type="ECO:0000256" key="6">
    <source>
        <dbReference type="SAM" id="Phobius"/>
    </source>
</evidence>
<comment type="caution">
    <text evidence="7">The sequence shown here is derived from an EMBL/GenBank/DDBJ whole genome shotgun (WGS) entry which is preliminary data.</text>
</comment>
<dbReference type="InterPro" id="IPR050598">
    <property type="entry name" value="AminoAcid_Transporter"/>
</dbReference>